<feature type="region of interest" description="Disordered" evidence="1">
    <location>
        <begin position="1"/>
        <end position="23"/>
    </location>
</feature>
<dbReference type="Proteomes" id="UP001065613">
    <property type="component" value="Chromosome"/>
</dbReference>
<dbReference type="KEGG" id="wna:KA717_12310"/>
<dbReference type="SUPFAM" id="SSF82171">
    <property type="entry name" value="DPP6 N-terminal domain-like"/>
    <property type="match status" value="1"/>
</dbReference>
<evidence type="ECO:0000313" key="2">
    <source>
        <dbReference type="EMBL" id="UXE63340.1"/>
    </source>
</evidence>
<feature type="compositionally biased region" description="Polar residues" evidence="1">
    <location>
        <begin position="1"/>
        <end position="13"/>
    </location>
</feature>
<accession>A0A977PZD6</accession>
<reference evidence="2" key="1">
    <citation type="submission" date="2021-04" db="EMBL/GenBank/DDBJ databases">
        <title>Genome sequence of Woronichinia naegeliana from Washington state freshwater lake bloom.</title>
        <authorList>
            <person name="Dreher T.W."/>
        </authorList>
    </citation>
    <scope>NUCLEOTIDE SEQUENCE</scope>
    <source>
        <strain evidence="2">WA131</strain>
    </source>
</reference>
<evidence type="ECO:0000256" key="1">
    <source>
        <dbReference type="SAM" id="MobiDB-lite"/>
    </source>
</evidence>
<dbReference type="AlphaFoldDB" id="A0A977PZD6"/>
<organism evidence="2">
    <name type="scientific">Woronichinia naegeliana WA131</name>
    <dbReference type="NCBI Taxonomy" id="2824559"/>
    <lineage>
        <taxon>Bacteria</taxon>
        <taxon>Bacillati</taxon>
        <taxon>Cyanobacteriota</taxon>
        <taxon>Cyanophyceae</taxon>
        <taxon>Synechococcales</taxon>
        <taxon>Coelosphaeriaceae</taxon>
        <taxon>Woronichinia</taxon>
    </lineage>
</organism>
<name>A0A977PZD6_9CYAN</name>
<sequence>MPQVSEPLTTENPQVDEANEDPLNSPYPVPWNWVMKTQNEYAMNNSSGLRYYRSPALVSPDGQYAAYSRIEMRAEPELYNSKVVSVVFLENLKTGKLQVIRAESPIATYLEKAGQESEEMAGVISMLMPISWSADGDRLLARQLEGAFSSSDVSDYGVVWNRQTHQVQTLSASPNNDEDISNILLGWNQNAPDQVLFRTSNLGDETEQLVSVNLNGNASLANTEDAIIYGQIVNRSWTGAQAIR</sequence>
<protein>
    <submittedName>
        <fullName evidence="2">Uncharacterized protein</fullName>
    </submittedName>
</protein>
<gene>
    <name evidence="2" type="ORF">KA717_12310</name>
</gene>
<proteinExistence type="predicted"/>
<dbReference type="EMBL" id="CP073041">
    <property type="protein sequence ID" value="UXE63340.1"/>
    <property type="molecule type" value="Genomic_DNA"/>
</dbReference>